<name>A0A5A7P7Y7_STRAF</name>
<proteinExistence type="predicted"/>
<keyword evidence="2" id="KW-1185">Reference proteome</keyword>
<organism evidence="1 2">
    <name type="scientific">Striga asiatica</name>
    <name type="common">Asiatic witchweed</name>
    <name type="synonym">Buchnera asiatica</name>
    <dbReference type="NCBI Taxonomy" id="4170"/>
    <lineage>
        <taxon>Eukaryota</taxon>
        <taxon>Viridiplantae</taxon>
        <taxon>Streptophyta</taxon>
        <taxon>Embryophyta</taxon>
        <taxon>Tracheophyta</taxon>
        <taxon>Spermatophyta</taxon>
        <taxon>Magnoliopsida</taxon>
        <taxon>eudicotyledons</taxon>
        <taxon>Gunneridae</taxon>
        <taxon>Pentapetalae</taxon>
        <taxon>asterids</taxon>
        <taxon>lamiids</taxon>
        <taxon>Lamiales</taxon>
        <taxon>Orobanchaceae</taxon>
        <taxon>Buchnereae</taxon>
        <taxon>Striga</taxon>
    </lineage>
</organism>
<gene>
    <name evidence="1" type="ORF">STAS_04485</name>
</gene>
<dbReference type="AlphaFoldDB" id="A0A5A7P7Y7"/>
<dbReference type="EMBL" id="BKCP01002891">
    <property type="protein sequence ID" value="GER28666.1"/>
    <property type="molecule type" value="Genomic_DNA"/>
</dbReference>
<sequence length="332" mass="37707">MTNNEADISDLGRWLNSTVVARLLMIGSTRLAIGSLTHPVKFSTLEIKRDLLLGINHMATIARYCRTETLVLTSFFHVLFPILNENESRRNPLQTREAQDHAPTVGSRLLQLRFHLWWDERQLHINFMDSTQKFNRICNIWGCISAIASKFDLYLQHPRIKKKKENYKTGSKRENNRHPLHLLSLHKYQSILTSLSDQEKDPKSSFRPSKLWHARRKHHKSFTEKIIASALTLIYSISRSSNAEINVNQNQISYCEILPASTSTKLTSCSNSPHFSSLRHSFLSNSIAAPSKSCTGSIPRLRTPSNSTSTALLTFDWPSTPAIPLATLLTSS</sequence>
<accession>A0A5A7P7Y7</accession>
<comment type="caution">
    <text evidence="1">The sequence shown here is derived from an EMBL/GenBank/DDBJ whole genome shotgun (WGS) entry which is preliminary data.</text>
</comment>
<dbReference type="Proteomes" id="UP000325081">
    <property type="component" value="Unassembled WGS sequence"/>
</dbReference>
<evidence type="ECO:0000313" key="2">
    <source>
        <dbReference type="Proteomes" id="UP000325081"/>
    </source>
</evidence>
<protein>
    <submittedName>
        <fullName evidence="1">Plant invertase/pectin methylesterase inhibitor</fullName>
    </submittedName>
</protein>
<evidence type="ECO:0000313" key="1">
    <source>
        <dbReference type="EMBL" id="GER28666.1"/>
    </source>
</evidence>
<reference evidence="2" key="1">
    <citation type="journal article" date="2019" name="Curr. Biol.">
        <title>Genome Sequence of Striga asiatica Provides Insight into the Evolution of Plant Parasitism.</title>
        <authorList>
            <person name="Yoshida S."/>
            <person name="Kim S."/>
            <person name="Wafula E.K."/>
            <person name="Tanskanen J."/>
            <person name="Kim Y.M."/>
            <person name="Honaas L."/>
            <person name="Yang Z."/>
            <person name="Spallek T."/>
            <person name="Conn C.E."/>
            <person name="Ichihashi Y."/>
            <person name="Cheong K."/>
            <person name="Cui S."/>
            <person name="Der J.P."/>
            <person name="Gundlach H."/>
            <person name="Jiao Y."/>
            <person name="Hori C."/>
            <person name="Ishida J.K."/>
            <person name="Kasahara H."/>
            <person name="Kiba T."/>
            <person name="Kim M.S."/>
            <person name="Koo N."/>
            <person name="Laohavisit A."/>
            <person name="Lee Y.H."/>
            <person name="Lumba S."/>
            <person name="McCourt P."/>
            <person name="Mortimer J.C."/>
            <person name="Mutuku J.M."/>
            <person name="Nomura T."/>
            <person name="Sasaki-Sekimoto Y."/>
            <person name="Seto Y."/>
            <person name="Wang Y."/>
            <person name="Wakatake T."/>
            <person name="Sakakibara H."/>
            <person name="Demura T."/>
            <person name="Yamaguchi S."/>
            <person name="Yoneyama K."/>
            <person name="Manabe R.I."/>
            <person name="Nelson D.C."/>
            <person name="Schulman A.H."/>
            <person name="Timko M.P."/>
            <person name="dePamphilis C.W."/>
            <person name="Choi D."/>
            <person name="Shirasu K."/>
        </authorList>
    </citation>
    <scope>NUCLEOTIDE SEQUENCE [LARGE SCALE GENOMIC DNA]</scope>
    <source>
        <strain evidence="2">cv. UVA1</strain>
    </source>
</reference>